<evidence type="ECO:0008006" key="4">
    <source>
        <dbReference type="Google" id="ProtNLM"/>
    </source>
</evidence>
<dbReference type="AlphaFoldDB" id="A0A8S1WNH6"/>
<proteinExistence type="predicted"/>
<dbReference type="EMBL" id="CAJJDO010000096">
    <property type="protein sequence ID" value="CAD8190247.1"/>
    <property type="molecule type" value="Genomic_DNA"/>
</dbReference>
<sequence>MIKIFKNNQYRFEQFFYVSCYEFIRNAIIISHNNKLLMLLLSKSQHIIILNLDCLGLFNDFKISLQISNLKVDQNNKLIIQGFNSISINYLKVEKQIFLDESLIEINQNFQIKSIQYPKQIVGIQSFKKIFFYKCYKFIASLFSFESNTQINISLQNISYCQNIFHSYLNYLISISANLLQITSSLFLLKLMIQLVIKMQ</sequence>
<organism evidence="2 3">
    <name type="scientific">Paramecium pentaurelia</name>
    <dbReference type="NCBI Taxonomy" id="43138"/>
    <lineage>
        <taxon>Eukaryota</taxon>
        <taxon>Sar</taxon>
        <taxon>Alveolata</taxon>
        <taxon>Ciliophora</taxon>
        <taxon>Intramacronucleata</taxon>
        <taxon>Oligohymenophorea</taxon>
        <taxon>Peniculida</taxon>
        <taxon>Parameciidae</taxon>
        <taxon>Paramecium</taxon>
    </lineage>
</organism>
<comment type="caution">
    <text evidence="2">The sequence shown here is derived from an EMBL/GenBank/DDBJ whole genome shotgun (WGS) entry which is preliminary data.</text>
</comment>
<name>A0A8S1WNH6_9CILI</name>
<keyword evidence="1" id="KW-1133">Transmembrane helix</keyword>
<evidence type="ECO:0000313" key="3">
    <source>
        <dbReference type="Proteomes" id="UP000689195"/>
    </source>
</evidence>
<feature type="transmembrane region" description="Helical" evidence="1">
    <location>
        <begin position="168"/>
        <end position="189"/>
    </location>
</feature>
<evidence type="ECO:0000313" key="2">
    <source>
        <dbReference type="EMBL" id="CAD8190247.1"/>
    </source>
</evidence>
<protein>
    <recommendedName>
        <fullName evidence="4">Transmembrane protein</fullName>
    </recommendedName>
</protein>
<evidence type="ECO:0000256" key="1">
    <source>
        <dbReference type="SAM" id="Phobius"/>
    </source>
</evidence>
<gene>
    <name evidence="2" type="ORF">PPENT_87.1.T0960017</name>
</gene>
<accession>A0A8S1WNH6</accession>
<keyword evidence="3" id="KW-1185">Reference proteome</keyword>
<dbReference type="Proteomes" id="UP000689195">
    <property type="component" value="Unassembled WGS sequence"/>
</dbReference>
<reference evidence="2" key="1">
    <citation type="submission" date="2021-01" db="EMBL/GenBank/DDBJ databases">
        <authorList>
            <consortium name="Genoscope - CEA"/>
            <person name="William W."/>
        </authorList>
    </citation>
    <scope>NUCLEOTIDE SEQUENCE</scope>
</reference>
<keyword evidence="1" id="KW-0812">Transmembrane</keyword>
<keyword evidence="1" id="KW-0472">Membrane</keyword>